<name>A0A0D9W453_9ORYZ</name>
<feature type="compositionally biased region" description="Basic and acidic residues" evidence="1">
    <location>
        <begin position="17"/>
        <end position="26"/>
    </location>
</feature>
<proteinExistence type="predicted"/>
<keyword evidence="3" id="KW-1185">Reference proteome</keyword>
<evidence type="ECO:0000256" key="1">
    <source>
        <dbReference type="SAM" id="MobiDB-lite"/>
    </source>
</evidence>
<evidence type="ECO:0000313" key="3">
    <source>
        <dbReference type="Proteomes" id="UP000032180"/>
    </source>
</evidence>
<dbReference type="AlphaFoldDB" id="A0A0D9W453"/>
<feature type="region of interest" description="Disordered" evidence="1">
    <location>
        <begin position="1"/>
        <end position="26"/>
    </location>
</feature>
<dbReference type="HOGENOM" id="CLU_1629455_0_0_1"/>
<dbReference type="STRING" id="77586.A0A0D9W453"/>
<organism evidence="2 3">
    <name type="scientific">Leersia perrieri</name>
    <dbReference type="NCBI Taxonomy" id="77586"/>
    <lineage>
        <taxon>Eukaryota</taxon>
        <taxon>Viridiplantae</taxon>
        <taxon>Streptophyta</taxon>
        <taxon>Embryophyta</taxon>
        <taxon>Tracheophyta</taxon>
        <taxon>Spermatophyta</taxon>
        <taxon>Magnoliopsida</taxon>
        <taxon>Liliopsida</taxon>
        <taxon>Poales</taxon>
        <taxon>Poaceae</taxon>
        <taxon>BOP clade</taxon>
        <taxon>Oryzoideae</taxon>
        <taxon>Oryzeae</taxon>
        <taxon>Oryzinae</taxon>
        <taxon>Leersia</taxon>
    </lineage>
</organism>
<protein>
    <submittedName>
        <fullName evidence="2">Uncharacterized protein</fullName>
    </submittedName>
</protein>
<accession>A0A0D9W453</accession>
<reference evidence="2" key="3">
    <citation type="submission" date="2015-04" db="UniProtKB">
        <authorList>
            <consortium name="EnsemblPlants"/>
        </authorList>
    </citation>
    <scope>IDENTIFICATION</scope>
</reference>
<dbReference type="Gramene" id="LPERR04G07050.1">
    <property type="protein sequence ID" value="LPERR04G07050.1"/>
    <property type="gene ID" value="LPERR04G07050"/>
</dbReference>
<evidence type="ECO:0000313" key="2">
    <source>
        <dbReference type="EnsemblPlants" id="LPERR04G07050.1"/>
    </source>
</evidence>
<sequence>MGNRTRHKNLSTTHAAETPRDQSGDDDHITDIAGELCYAHKNEHTWDKKTYDVWVAAVDDDDPVAAPEWSLRWRVDLDLCGLATGKQRWFHNLVPTADGEDVAMFMAMLCNDKRRYVWTWSKPMVKIANHVQGSRYNCEPTPTIHHVIRYVESLVSIRSYGQD</sequence>
<reference evidence="2 3" key="1">
    <citation type="submission" date="2012-08" db="EMBL/GenBank/DDBJ databases">
        <title>Oryza genome evolution.</title>
        <authorList>
            <person name="Wing R.A."/>
        </authorList>
    </citation>
    <scope>NUCLEOTIDE SEQUENCE</scope>
</reference>
<reference evidence="3" key="2">
    <citation type="submission" date="2013-12" db="EMBL/GenBank/DDBJ databases">
        <authorList>
            <person name="Yu Y."/>
            <person name="Lee S."/>
            <person name="de Baynast K."/>
            <person name="Wissotski M."/>
            <person name="Liu L."/>
            <person name="Talag J."/>
            <person name="Goicoechea J."/>
            <person name="Angelova A."/>
            <person name="Jetty R."/>
            <person name="Kudrna D."/>
            <person name="Golser W."/>
            <person name="Rivera L."/>
            <person name="Zhang J."/>
            <person name="Wing R."/>
        </authorList>
    </citation>
    <scope>NUCLEOTIDE SEQUENCE</scope>
</reference>
<dbReference type="EnsemblPlants" id="LPERR04G07050.1">
    <property type="protein sequence ID" value="LPERR04G07050.1"/>
    <property type="gene ID" value="LPERR04G07050"/>
</dbReference>
<dbReference type="Proteomes" id="UP000032180">
    <property type="component" value="Chromosome 4"/>
</dbReference>